<dbReference type="EMBL" id="MK072509">
    <property type="protein sequence ID" value="AYV86574.1"/>
    <property type="molecule type" value="Genomic_DNA"/>
</dbReference>
<accession>A0A3G5AJ00</accession>
<name>A0A3G5AJ00_9VIRU</name>
<protein>
    <submittedName>
        <fullName evidence="2">Uncharacterized protein</fullName>
    </submittedName>
</protein>
<evidence type="ECO:0000256" key="1">
    <source>
        <dbReference type="SAM" id="MobiDB-lite"/>
    </source>
</evidence>
<evidence type="ECO:0000313" key="2">
    <source>
        <dbReference type="EMBL" id="AYV86574.1"/>
    </source>
</evidence>
<feature type="compositionally biased region" description="Basic residues" evidence="1">
    <location>
        <begin position="464"/>
        <end position="473"/>
    </location>
</feature>
<organism evidence="2">
    <name type="scientific">Sylvanvirus sp</name>
    <dbReference type="NCBI Taxonomy" id="2487774"/>
    <lineage>
        <taxon>Viruses</taxon>
    </lineage>
</organism>
<gene>
    <name evidence="2" type="ORF">Sylvanvirus3_28</name>
</gene>
<sequence length="671" mass="75767">MSTSFVDCDNTNPCELPFQCNTALKKCVWVPPVRNVASPYGAGSLNSMPALPNSYPADAWPKLISSERIRAKRRAFVSPEDYLTQTLSGALQDLKVNEEDHELFASSSTEPGVFYRVPTNDATSNWVPTRYDLRMFLPDIFVLESVLANPNTPEIPLGLFEWIQARRSFSPFNEALFQNLGVYERALASKPLRQSPEQSIILSPRIPIPTSRGSTRAFSPSVFEQNPLSGLRYLPVYGGTANNRANASRRTTMPVASPSPLFPQVCDPSTSICYIPSVPRVAVSAISNVYTPPSTIPLPYSTNVLNLVNPFNPYAPFSMLPTYPSSPVEPPTMNATLDELRAQSYEDEQEEERRREQEIQARLNVEVEYPDEYGSATNLDQYRQEHSPLSLNLENQLANLEEEDYEEKSAASGSSEEELYPQRRRLRRVRTEEELERQYPPVVSPLPLVIPPVGRPTTTTTTLPRRRPAKRPRAPVASLYENENPEAIVDSMLGVVSLFKDAQQTGTLTWTLVNDTLKELFPPPLNQTQASPTLQAAWTELLPYISAAFLSSPEPPWLDLKLRLLALKQRGLQVPDYYERQWLSRLDQSSAFRDVQFLTGILAQPYFSPQDEQQINGLVRKYKSLQLDQNQVFLFADLIRMLIRARVYSDQTNRTLTTVVLSQLPNFIEDI</sequence>
<reference evidence="2" key="1">
    <citation type="submission" date="2018-10" db="EMBL/GenBank/DDBJ databases">
        <title>Hidden diversity of soil giant viruses.</title>
        <authorList>
            <person name="Schulz F."/>
            <person name="Alteio L."/>
            <person name="Goudeau D."/>
            <person name="Ryan E.M."/>
            <person name="Malmstrom R.R."/>
            <person name="Blanchard J."/>
            <person name="Woyke T."/>
        </authorList>
    </citation>
    <scope>NUCLEOTIDE SEQUENCE</scope>
    <source>
        <strain evidence="2">SYV1</strain>
    </source>
</reference>
<proteinExistence type="predicted"/>
<feature type="region of interest" description="Disordered" evidence="1">
    <location>
        <begin position="450"/>
        <end position="473"/>
    </location>
</feature>
<feature type="region of interest" description="Disordered" evidence="1">
    <location>
        <begin position="401"/>
        <end position="423"/>
    </location>
</feature>